<gene>
    <name evidence="2" type="ORF">GR138_17555</name>
</gene>
<name>A0A6N8SD55_9HYPH</name>
<dbReference type="OrthoDB" id="9956769at2"/>
<keyword evidence="3" id="KW-1185">Reference proteome</keyword>
<dbReference type="EMBL" id="WUMK01000006">
    <property type="protein sequence ID" value="MXN47004.1"/>
    <property type="molecule type" value="Genomic_DNA"/>
</dbReference>
<feature type="compositionally biased region" description="Basic and acidic residues" evidence="1">
    <location>
        <begin position="1"/>
        <end position="29"/>
    </location>
</feature>
<dbReference type="RefSeq" id="WP_160860531.1">
    <property type="nucleotide sequence ID" value="NZ_JAODWE010000001.1"/>
</dbReference>
<evidence type="ECO:0000256" key="1">
    <source>
        <dbReference type="SAM" id="MobiDB-lite"/>
    </source>
</evidence>
<protein>
    <submittedName>
        <fullName evidence="2">Uncharacterized protein</fullName>
    </submittedName>
</protein>
<evidence type="ECO:0000313" key="3">
    <source>
        <dbReference type="Proteomes" id="UP000435802"/>
    </source>
</evidence>
<accession>A0A6N8SD55</accession>
<reference evidence="2 3" key="1">
    <citation type="submission" date="2019-12" db="EMBL/GenBank/DDBJ databases">
        <title>Shinella kummerowiae sp. nov., a symbiotic bacterium isolated from root nodules of the herbal legume Kummerowia stipulacea.</title>
        <authorList>
            <person name="Gao J."/>
        </authorList>
    </citation>
    <scope>NUCLEOTIDE SEQUENCE [LARGE SCALE GENOMIC DNA]</scope>
    <source>
        <strain evidence="2 3">CCBAU 25048</strain>
    </source>
</reference>
<proteinExistence type="predicted"/>
<dbReference type="AlphaFoldDB" id="A0A6N8SD55"/>
<dbReference type="Proteomes" id="UP000435802">
    <property type="component" value="Unassembled WGS sequence"/>
</dbReference>
<comment type="caution">
    <text evidence="2">The sequence shown here is derived from an EMBL/GenBank/DDBJ whole genome shotgun (WGS) entry which is preliminary data.</text>
</comment>
<organism evidence="2 3">
    <name type="scientific">Shinella kummerowiae</name>
    <dbReference type="NCBI Taxonomy" id="417745"/>
    <lineage>
        <taxon>Bacteria</taxon>
        <taxon>Pseudomonadati</taxon>
        <taxon>Pseudomonadota</taxon>
        <taxon>Alphaproteobacteria</taxon>
        <taxon>Hyphomicrobiales</taxon>
        <taxon>Rhizobiaceae</taxon>
        <taxon>Shinella</taxon>
    </lineage>
</organism>
<feature type="region of interest" description="Disordered" evidence="1">
    <location>
        <begin position="1"/>
        <end position="30"/>
    </location>
</feature>
<evidence type="ECO:0000313" key="2">
    <source>
        <dbReference type="EMBL" id="MXN47004.1"/>
    </source>
</evidence>
<sequence>MRNTKCEDAKPCENSDRCEERPLPGEKQENPFSLRAIIAAFLQGRVRQTPRK</sequence>